<dbReference type="Gene3D" id="1.10.10.60">
    <property type="entry name" value="Homeodomain-like"/>
    <property type="match status" value="2"/>
</dbReference>
<dbReference type="InterPro" id="IPR017930">
    <property type="entry name" value="Myb_dom"/>
</dbReference>
<feature type="region of interest" description="Disordered" evidence="6">
    <location>
        <begin position="329"/>
        <end position="372"/>
    </location>
</feature>
<name>A0ABD3AK22_9GENT</name>
<feature type="region of interest" description="Disordered" evidence="6">
    <location>
        <begin position="230"/>
        <end position="262"/>
    </location>
</feature>
<dbReference type="CDD" id="cd00167">
    <property type="entry name" value="SANT"/>
    <property type="match status" value="2"/>
</dbReference>
<accession>A0ABD3AK22</accession>
<gene>
    <name evidence="9" type="ORF">ACH5RR_010844</name>
</gene>
<feature type="compositionally biased region" description="Basic residues" evidence="6">
    <location>
        <begin position="147"/>
        <end position="167"/>
    </location>
</feature>
<evidence type="ECO:0000313" key="9">
    <source>
        <dbReference type="EMBL" id="KAL3531522.1"/>
    </source>
</evidence>
<feature type="domain" description="Myb-like" evidence="7">
    <location>
        <begin position="62"/>
        <end position="112"/>
    </location>
</feature>
<keyword evidence="3" id="KW-0238">DNA-binding</keyword>
<evidence type="ECO:0000256" key="6">
    <source>
        <dbReference type="SAM" id="MobiDB-lite"/>
    </source>
</evidence>
<dbReference type="SUPFAM" id="SSF46689">
    <property type="entry name" value="Homeodomain-like"/>
    <property type="match status" value="1"/>
</dbReference>
<feature type="compositionally biased region" description="Basic and acidic residues" evidence="6">
    <location>
        <begin position="350"/>
        <end position="363"/>
    </location>
</feature>
<dbReference type="PROSITE" id="PS51294">
    <property type="entry name" value="HTH_MYB"/>
    <property type="match status" value="2"/>
</dbReference>
<feature type="domain" description="HTH myb-type" evidence="8">
    <location>
        <begin position="62"/>
        <end position="116"/>
    </location>
</feature>
<evidence type="ECO:0000256" key="4">
    <source>
        <dbReference type="ARBA" id="ARBA00023163"/>
    </source>
</evidence>
<reference evidence="9 10" key="1">
    <citation type="submission" date="2024-11" db="EMBL/GenBank/DDBJ databases">
        <title>A near-complete genome assembly of Cinchona calisaya.</title>
        <authorList>
            <person name="Lian D.C."/>
            <person name="Zhao X.W."/>
            <person name="Wei L."/>
        </authorList>
    </citation>
    <scope>NUCLEOTIDE SEQUENCE [LARGE SCALE GENOMIC DNA]</scope>
    <source>
        <tissue evidence="9">Nenye</tissue>
    </source>
</reference>
<keyword evidence="4" id="KW-0804">Transcription</keyword>
<feature type="domain" description="HTH myb-type" evidence="8">
    <location>
        <begin position="9"/>
        <end position="61"/>
    </location>
</feature>
<evidence type="ECO:0000259" key="7">
    <source>
        <dbReference type="PROSITE" id="PS50090"/>
    </source>
</evidence>
<keyword evidence="5" id="KW-0539">Nucleus</keyword>
<comment type="caution">
    <text evidence="9">The sequence shown here is derived from an EMBL/GenBank/DDBJ whole genome shotgun (WGS) entry which is preliminary data.</text>
</comment>
<keyword evidence="10" id="KW-1185">Reference proteome</keyword>
<sequence length="450" mass="49739">MGRAPCCEKVGLKRGRWTAEEDEILTNYIQANGEGAWRSLPKNAGLLRCGKSCRLRWINYLRSDLKRGNISAEEEEIIINLHASLGNKWSLIAGQLPGRTDNEIKNYWNSHLSRKLHCFKRSDQNDNTVPAASTATLTLMDSVKPRAVVKKRKGSRTSRSNPKKNKRSIIIPSQSKEETAAGGPVNATVLVQMPRTPTLEKESTLSSAISWEEENICNKVIIMDDDDYYGDPCSKEEERIENSANTPPPPEDDGETKRNTSEQDPAVIYPAEAEFTSGNLMAATCDGVVGPDNGILCVDGVMGEAELGDPDGIFTEPYEILVGGSEADYKRESGSGNTNMDMDPAGCRSNGDRQDPENGKSEMTKGSGDWSVADNEGKLYEWDDWQWDEDVHNHNISTLGETADMLSSCSWLWDSPDNNIINNNIGDYEDGPGVEFQDDKHNALLAWLLS</sequence>
<dbReference type="GO" id="GO:0003677">
    <property type="term" value="F:DNA binding"/>
    <property type="evidence" value="ECO:0007669"/>
    <property type="project" value="UniProtKB-KW"/>
</dbReference>
<dbReference type="EMBL" id="JBJUIK010000004">
    <property type="protein sequence ID" value="KAL3531522.1"/>
    <property type="molecule type" value="Genomic_DNA"/>
</dbReference>
<dbReference type="AlphaFoldDB" id="A0ABD3AK22"/>
<comment type="subcellular location">
    <subcellularLocation>
        <location evidence="1">Nucleus</location>
    </subcellularLocation>
</comment>
<feature type="region of interest" description="Disordered" evidence="6">
    <location>
        <begin position="146"/>
        <end position="185"/>
    </location>
</feature>
<dbReference type="PANTHER" id="PTHR47999">
    <property type="entry name" value="TRANSCRIPTION FACTOR MYB8-RELATED-RELATED"/>
    <property type="match status" value="1"/>
</dbReference>
<keyword evidence="2" id="KW-0805">Transcription regulation</keyword>
<dbReference type="Pfam" id="PF00249">
    <property type="entry name" value="Myb_DNA-binding"/>
    <property type="match status" value="2"/>
</dbReference>
<protein>
    <submittedName>
        <fullName evidence="9">Uncharacterized protein</fullName>
    </submittedName>
</protein>
<evidence type="ECO:0000259" key="8">
    <source>
        <dbReference type="PROSITE" id="PS51294"/>
    </source>
</evidence>
<dbReference type="PANTHER" id="PTHR47999:SF6">
    <property type="entry name" value="MYB-RELATED PROTEIN P"/>
    <property type="match status" value="1"/>
</dbReference>
<evidence type="ECO:0000256" key="5">
    <source>
        <dbReference type="ARBA" id="ARBA00023242"/>
    </source>
</evidence>
<evidence type="ECO:0000256" key="3">
    <source>
        <dbReference type="ARBA" id="ARBA00023125"/>
    </source>
</evidence>
<dbReference type="PROSITE" id="PS50090">
    <property type="entry name" value="MYB_LIKE"/>
    <property type="match status" value="2"/>
</dbReference>
<organism evidence="9 10">
    <name type="scientific">Cinchona calisaya</name>
    <dbReference type="NCBI Taxonomy" id="153742"/>
    <lineage>
        <taxon>Eukaryota</taxon>
        <taxon>Viridiplantae</taxon>
        <taxon>Streptophyta</taxon>
        <taxon>Embryophyta</taxon>
        <taxon>Tracheophyta</taxon>
        <taxon>Spermatophyta</taxon>
        <taxon>Magnoliopsida</taxon>
        <taxon>eudicotyledons</taxon>
        <taxon>Gunneridae</taxon>
        <taxon>Pentapetalae</taxon>
        <taxon>asterids</taxon>
        <taxon>lamiids</taxon>
        <taxon>Gentianales</taxon>
        <taxon>Rubiaceae</taxon>
        <taxon>Cinchonoideae</taxon>
        <taxon>Cinchoneae</taxon>
        <taxon>Cinchona</taxon>
    </lineage>
</organism>
<proteinExistence type="predicted"/>
<dbReference type="InterPro" id="IPR015495">
    <property type="entry name" value="Myb_TF_plants"/>
</dbReference>
<evidence type="ECO:0000256" key="2">
    <source>
        <dbReference type="ARBA" id="ARBA00023015"/>
    </source>
</evidence>
<evidence type="ECO:0000256" key="1">
    <source>
        <dbReference type="ARBA" id="ARBA00004123"/>
    </source>
</evidence>
<dbReference type="InterPro" id="IPR001005">
    <property type="entry name" value="SANT/Myb"/>
</dbReference>
<dbReference type="InterPro" id="IPR009057">
    <property type="entry name" value="Homeodomain-like_sf"/>
</dbReference>
<evidence type="ECO:0000313" key="10">
    <source>
        <dbReference type="Proteomes" id="UP001630127"/>
    </source>
</evidence>
<feature type="domain" description="Myb-like" evidence="7">
    <location>
        <begin position="9"/>
        <end position="61"/>
    </location>
</feature>
<dbReference type="FunFam" id="1.10.10.60:FF:000121">
    <property type="entry name" value="Myb transcription factor"/>
    <property type="match status" value="1"/>
</dbReference>
<dbReference type="SMART" id="SM00717">
    <property type="entry name" value="SANT"/>
    <property type="match status" value="2"/>
</dbReference>
<dbReference type="Proteomes" id="UP001630127">
    <property type="component" value="Unassembled WGS sequence"/>
</dbReference>
<dbReference type="GO" id="GO:0005634">
    <property type="term" value="C:nucleus"/>
    <property type="evidence" value="ECO:0007669"/>
    <property type="project" value="UniProtKB-SubCell"/>
</dbReference>